<keyword evidence="2 3" id="KW-0378">Hydrolase</keyword>
<keyword evidence="3" id="KW-0121">Carboxypeptidase</keyword>
<dbReference type="PANTHER" id="PTHR30023:SF0">
    <property type="entry name" value="PENICILLIN-SENSITIVE CARBOXYPEPTIDASE A"/>
    <property type="match status" value="1"/>
</dbReference>
<evidence type="ECO:0000256" key="2">
    <source>
        <dbReference type="ARBA" id="ARBA00022801"/>
    </source>
</evidence>
<dbReference type="PANTHER" id="PTHR30023">
    <property type="entry name" value="D-ALANYL-D-ALANINE CARBOXYPEPTIDASE"/>
    <property type="match status" value="1"/>
</dbReference>
<dbReference type="EC" id="3.4.16.4" evidence="3"/>
<dbReference type="NCBIfam" id="TIGR00666">
    <property type="entry name" value="PBP4"/>
    <property type="match status" value="1"/>
</dbReference>
<sequence>MRRVTAVALAGLLAIGGYGTADVLDLVPGILTLAPEAAAYPTAPSPTTSAGATAHLPLPSAAPSGMPVAPVDTTAPLPSVAGIKAAVAPALADPDLKGAAVVVRDALTGADLLDVSGSEPRIPASTLKLIAALAVQQVFPDGTTLVTRVVQGASPDTVVLVAGGDMFLAPDKGDPAAVVGRAGLGDLADSVATALRAKAITQVTVQVDTTYAPGPQVAVGWQPAFRTLGIVGPVAMLGLSTQWAQSGKPGPADPVAEVVAAFAARLTERGITAVAGGPASGAGVSLGEVRSAPVTDVLGLALERSDNTVTESLARQAAFRVGRPSDFEGTAAYLREALTLAGIDPRGMSVHDASGLSRTSHVPARVLADVLDLGVKGTVPGFTQALRHLPVAGLTGTLGTRFTAAPEAPAAGLVRAKTGSLNGVNSLAGTVVTADGRMLVFAIMQEGPVGTTDARAALDRFGAALATCGCR</sequence>
<comment type="caution">
    <text evidence="3">The sequence shown here is derived from an EMBL/GenBank/DDBJ whole genome shotgun (WGS) entry which is preliminary data.</text>
</comment>
<evidence type="ECO:0000313" key="4">
    <source>
        <dbReference type="Proteomes" id="UP000718281"/>
    </source>
</evidence>
<name>A0A934X2R1_9MICO</name>
<evidence type="ECO:0000313" key="3">
    <source>
        <dbReference type="EMBL" id="MBK6299902.1"/>
    </source>
</evidence>
<gene>
    <name evidence="3" type="primary">dacB</name>
    <name evidence="3" type="ORF">IPF40_02215</name>
</gene>
<comment type="similarity">
    <text evidence="1">Belongs to the peptidase S13 family.</text>
</comment>
<keyword evidence="3" id="KW-0645">Protease</keyword>
<protein>
    <submittedName>
        <fullName evidence="3">D-alanyl-D-alanine carboxypeptidase/D-alanyl-D-alanine-endopeptidase</fullName>
        <ecNumber evidence="3">3.4.16.4</ecNumber>
    </submittedName>
</protein>
<proteinExistence type="inferred from homology"/>
<dbReference type="InterPro" id="IPR000667">
    <property type="entry name" value="Peptidase_S13"/>
</dbReference>
<dbReference type="Pfam" id="PF02113">
    <property type="entry name" value="Peptidase_S13"/>
    <property type="match status" value="2"/>
</dbReference>
<dbReference type="Gene3D" id="3.40.710.10">
    <property type="entry name" value="DD-peptidase/beta-lactamase superfamily"/>
    <property type="match status" value="2"/>
</dbReference>
<dbReference type="AlphaFoldDB" id="A0A934X2R1"/>
<evidence type="ECO:0000256" key="1">
    <source>
        <dbReference type="ARBA" id="ARBA00006096"/>
    </source>
</evidence>
<dbReference type="SUPFAM" id="SSF56601">
    <property type="entry name" value="beta-lactamase/transpeptidase-like"/>
    <property type="match status" value="1"/>
</dbReference>
<reference evidence="3 4" key="1">
    <citation type="submission" date="2020-10" db="EMBL/GenBank/DDBJ databases">
        <title>Connecting structure to function with the recovery of over 1000 high-quality activated sludge metagenome-assembled genomes encoding full-length rRNA genes using long-read sequencing.</title>
        <authorList>
            <person name="Singleton C.M."/>
            <person name="Petriglieri F."/>
            <person name="Kristensen J.M."/>
            <person name="Kirkegaard R.H."/>
            <person name="Michaelsen T.Y."/>
            <person name="Andersen M.H."/>
            <person name="Karst S.M."/>
            <person name="Dueholm M.S."/>
            <person name="Nielsen P.H."/>
            <person name="Albertsen M."/>
        </authorList>
    </citation>
    <scope>NUCLEOTIDE SEQUENCE [LARGE SCALE GENOMIC DNA]</scope>
    <source>
        <strain evidence="3">AalE_18-Q3-R2-46_BAT3C.188</strain>
    </source>
</reference>
<accession>A0A934X2R1</accession>
<dbReference type="GO" id="GO:0009002">
    <property type="term" value="F:serine-type D-Ala-D-Ala carboxypeptidase activity"/>
    <property type="evidence" value="ECO:0007669"/>
    <property type="project" value="UniProtKB-EC"/>
</dbReference>
<organism evidence="3 4">
    <name type="scientific">Candidatus Phosphoribacter hodrii</name>
    <dbReference type="NCBI Taxonomy" id="2953743"/>
    <lineage>
        <taxon>Bacteria</taxon>
        <taxon>Bacillati</taxon>
        <taxon>Actinomycetota</taxon>
        <taxon>Actinomycetes</taxon>
        <taxon>Micrococcales</taxon>
        <taxon>Dermatophilaceae</taxon>
        <taxon>Candidatus Phosphoribacter</taxon>
    </lineage>
</organism>
<dbReference type="GO" id="GO:0006508">
    <property type="term" value="P:proteolysis"/>
    <property type="evidence" value="ECO:0007669"/>
    <property type="project" value="InterPro"/>
</dbReference>
<dbReference type="Proteomes" id="UP000718281">
    <property type="component" value="Unassembled WGS sequence"/>
</dbReference>
<dbReference type="EMBL" id="JADIXZ010000001">
    <property type="protein sequence ID" value="MBK6299902.1"/>
    <property type="molecule type" value="Genomic_DNA"/>
</dbReference>
<dbReference type="GO" id="GO:0000270">
    <property type="term" value="P:peptidoglycan metabolic process"/>
    <property type="evidence" value="ECO:0007669"/>
    <property type="project" value="TreeGrafter"/>
</dbReference>
<dbReference type="InterPro" id="IPR012338">
    <property type="entry name" value="Beta-lactam/transpept-like"/>
</dbReference>
<dbReference type="PRINTS" id="PR00922">
    <property type="entry name" value="DADACBPTASE3"/>
</dbReference>